<dbReference type="SUPFAM" id="SSF46548">
    <property type="entry name" value="alpha-helical ferredoxin"/>
    <property type="match status" value="1"/>
</dbReference>
<dbReference type="InterPro" id="IPR017900">
    <property type="entry name" value="4Fe4S_Fe_S_CS"/>
</dbReference>
<comment type="caution">
    <text evidence="2">The sequence shown here is derived from an EMBL/GenBank/DDBJ whole genome shotgun (WGS) entry which is preliminary data.</text>
</comment>
<name>A0A645DJL7_9ZZZZ</name>
<proteinExistence type="predicted"/>
<dbReference type="Gene3D" id="3.30.70.20">
    <property type="match status" value="1"/>
</dbReference>
<dbReference type="AlphaFoldDB" id="A0A645DJL7"/>
<dbReference type="PROSITE" id="PS00198">
    <property type="entry name" value="4FE4S_FER_1"/>
    <property type="match status" value="1"/>
</dbReference>
<dbReference type="Pfam" id="PF13237">
    <property type="entry name" value="Fer4_10"/>
    <property type="match status" value="1"/>
</dbReference>
<evidence type="ECO:0000313" key="2">
    <source>
        <dbReference type="EMBL" id="MPM89238.1"/>
    </source>
</evidence>
<dbReference type="InterPro" id="IPR017896">
    <property type="entry name" value="4Fe4S_Fe-S-bd"/>
</dbReference>
<protein>
    <recommendedName>
        <fullName evidence="1">4Fe-4S ferredoxin-type domain-containing protein</fullName>
    </recommendedName>
</protein>
<accession>A0A645DJL7</accession>
<evidence type="ECO:0000259" key="1">
    <source>
        <dbReference type="PROSITE" id="PS51379"/>
    </source>
</evidence>
<feature type="domain" description="4Fe-4S ferredoxin-type" evidence="1">
    <location>
        <begin position="64"/>
        <end position="93"/>
    </location>
</feature>
<reference evidence="2" key="1">
    <citation type="submission" date="2019-08" db="EMBL/GenBank/DDBJ databases">
        <authorList>
            <person name="Kucharzyk K."/>
            <person name="Murdoch R.W."/>
            <person name="Higgins S."/>
            <person name="Loffler F."/>
        </authorList>
    </citation>
    <scope>NUCLEOTIDE SEQUENCE</scope>
</reference>
<sequence length="141" mass="15747">MPSNFAIQYDEPTAAAYLAAATAAAPQIAHEIATGALTKRTGGAFSKFMHLVGRAEWFGSVFIGKLFYADRNCNHCGLCAKSCPNHNIANGAHLRFKWHCGLCMRCLYLCPRHAIHVHQPFTFISFDEWYKNEELAVGRKQ</sequence>
<gene>
    <name evidence="2" type="ORF">SDC9_136346</name>
</gene>
<organism evidence="2">
    <name type="scientific">bioreactor metagenome</name>
    <dbReference type="NCBI Taxonomy" id="1076179"/>
    <lineage>
        <taxon>unclassified sequences</taxon>
        <taxon>metagenomes</taxon>
        <taxon>ecological metagenomes</taxon>
    </lineage>
</organism>
<dbReference type="PROSITE" id="PS51379">
    <property type="entry name" value="4FE4S_FER_2"/>
    <property type="match status" value="1"/>
</dbReference>
<dbReference type="EMBL" id="VSSQ01036699">
    <property type="protein sequence ID" value="MPM89238.1"/>
    <property type="molecule type" value="Genomic_DNA"/>
</dbReference>